<protein>
    <submittedName>
        <fullName evidence="2">Uncharacterized protein m654R</fullName>
    </submittedName>
</protein>
<sequence length="188" mass="21002">MSSMKSKGFVALYCLGWPSATKMRSATNSRYCPISSEFMPIIRQGIASQMNSFSLATASSTIAFTCARDSLFSSFEYRSSPNCWCRPSSRLMNSLDRPKPGITPRFLSQKIAQKEPENSRPSTHTHATRRSANDLSCDRNFCAHAAFFPTAGIVSIASKREFRSASSSMSASSRREYISEWMDSLNIW</sequence>
<accession>A7IV34</accession>
<dbReference type="Proteomes" id="UP000246715">
    <property type="component" value="Segment"/>
</dbReference>
<reference evidence="2 3" key="1">
    <citation type="journal article" date="2007" name="Virology">
        <title>Sequence and annotation of the 314-kb MT325 and the 321-kb FR483 viruses that infect Chlorella Pbi.</title>
        <authorList>
            <person name="Fitzgerald L.A."/>
            <person name="Graves M.V."/>
            <person name="Li X."/>
            <person name="Feldblyum T."/>
            <person name="Hartigan J."/>
            <person name="Van Etten J.L."/>
        </authorList>
    </citation>
    <scope>NUCLEOTIDE SEQUENCE [LARGE SCALE GENOMIC DNA]</scope>
    <source>
        <strain evidence="2 3">MT325</strain>
    </source>
</reference>
<organism evidence="2 3">
    <name type="scientific">Paramecium bursaria Chlorella virus MT325</name>
    <name type="common">PBCV-MT325</name>
    <dbReference type="NCBI Taxonomy" id="346932"/>
    <lineage>
        <taxon>Viruses</taxon>
        <taxon>Varidnaviria</taxon>
        <taxon>Bamfordvirae</taxon>
        <taxon>Nucleocytoviricota</taxon>
        <taxon>Megaviricetes</taxon>
        <taxon>Algavirales</taxon>
        <taxon>Phycodnaviridae</taxon>
        <taxon>Chlorovirus</taxon>
        <taxon>Chlorovirus conductrix</taxon>
        <taxon>Paramecium bursaria Chlorella virus A1</taxon>
    </lineage>
</organism>
<evidence type="ECO:0000313" key="2">
    <source>
        <dbReference type="EMBL" id="ABT14208.1"/>
    </source>
</evidence>
<organismHost>
    <name type="scientific">Paramecium bursaria</name>
    <dbReference type="NCBI Taxonomy" id="74790"/>
</organismHost>
<name>A7IV34_PBCVM</name>
<proteinExistence type="predicted"/>
<evidence type="ECO:0000313" key="3">
    <source>
        <dbReference type="Proteomes" id="UP000246715"/>
    </source>
</evidence>
<feature type="region of interest" description="Disordered" evidence="1">
    <location>
        <begin position="111"/>
        <end position="131"/>
    </location>
</feature>
<dbReference type="EMBL" id="DQ491001">
    <property type="protein sequence ID" value="ABT14208.1"/>
    <property type="molecule type" value="Genomic_DNA"/>
</dbReference>
<gene>
    <name evidence="2" type="primary">m654R</name>
    <name evidence="2" type="ORF">MT325_m654R</name>
</gene>
<evidence type="ECO:0000256" key="1">
    <source>
        <dbReference type="SAM" id="MobiDB-lite"/>
    </source>
</evidence>